<evidence type="ECO:0000313" key="1">
    <source>
        <dbReference type="EMBL" id="GIX84280.1"/>
    </source>
</evidence>
<proteinExistence type="predicted"/>
<gene>
    <name evidence="1" type="ORF">CDAR_48841</name>
</gene>
<dbReference type="Proteomes" id="UP001054837">
    <property type="component" value="Unassembled WGS sequence"/>
</dbReference>
<keyword evidence="2" id="KW-1185">Reference proteome</keyword>
<protein>
    <submittedName>
        <fullName evidence="1">Uncharacterized protein</fullName>
    </submittedName>
</protein>
<accession>A0AAV4NHQ9</accession>
<comment type="caution">
    <text evidence="1">The sequence shown here is derived from an EMBL/GenBank/DDBJ whole genome shotgun (WGS) entry which is preliminary data.</text>
</comment>
<sequence>MGVVEDFKSKSSIPGVVLSKSERWIFNCIIRRKGQTFGKGYFISFQTELTFRTLSLFRRFLGTRKGLKNFRLFRHQKVILIVPDRSSCSSTLEGGWDEKVQGKER</sequence>
<dbReference type="EMBL" id="BPLQ01001709">
    <property type="protein sequence ID" value="GIX84280.1"/>
    <property type="molecule type" value="Genomic_DNA"/>
</dbReference>
<reference evidence="1 2" key="1">
    <citation type="submission" date="2021-06" db="EMBL/GenBank/DDBJ databases">
        <title>Caerostris darwini draft genome.</title>
        <authorList>
            <person name="Kono N."/>
            <person name="Arakawa K."/>
        </authorList>
    </citation>
    <scope>NUCLEOTIDE SEQUENCE [LARGE SCALE GENOMIC DNA]</scope>
</reference>
<dbReference type="AlphaFoldDB" id="A0AAV4NHQ9"/>
<evidence type="ECO:0000313" key="2">
    <source>
        <dbReference type="Proteomes" id="UP001054837"/>
    </source>
</evidence>
<organism evidence="1 2">
    <name type="scientific">Caerostris darwini</name>
    <dbReference type="NCBI Taxonomy" id="1538125"/>
    <lineage>
        <taxon>Eukaryota</taxon>
        <taxon>Metazoa</taxon>
        <taxon>Ecdysozoa</taxon>
        <taxon>Arthropoda</taxon>
        <taxon>Chelicerata</taxon>
        <taxon>Arachnida</taxon>
        <taxon>Araneae</taxon>
        <taxon>Araneomorphae</taxon>
        <taxon>Entelegynae</taxon>
        <taxon>Araneoidea</taxon>
        <taxon>Araneidae</taxon>
        <taxon>Caerostris</taxon>
    </lineage>
</organism>
<name>A0AAV4NHQ9_9ARAC</name>